<organism evidence="2 3">
    <name type="scientific">Patiriisocius marinistellae</name>
    <dbReference type="NCBI Taxonomy" id="2494560"/>
    <lineage>
        <taxon>Bacteria</taxon>
        <taxon>Pseudomonadati</taxon>
        <taxon>Bacteroidota</taxon>
        <taxon>Flavobacteriia</taxon>
        <taxon>Flavobacteriales</taxon>
        <taxon>Flavobacteriaceae</taxon>
        <taxon>Patiriisocius</taxon>
    </lineage>
</organism>
<evidence type="ECO:0000313" key="3">
    <source>
        <dbReference type="Proteomes" id="UP000326994"/>
    </source>
</evidence>
<name>A0A5J4G3N2_9FLAO</name>
<feature type="domain" description="DUF7151" evidence="1">
    <location>
        <begin position="32"/>
        <end position="77"/>
    </location>
</feature>
<accession>A0A5J4G3N2</accession>
<protein>
    <recommendedName>
        <fullName evidence="1">DUF7151 domain-containing protein</fullName>
    </recommendedName>
</protein>
<dbReference type="InterPro" id="IPR055575">
    <property type="entry name" value="DUF7151"/>
</dbReference>
<dbReference type="Pfam" id="PF23657">
    <property type="entry name" value="DUF7151"/>
    <property type="match status" value="1"/>
</dbReference>
<gene>
    <name evidence="2" type="ORF">ULMS_29630</name>
</gene>
<evidence type="ECO:0000259" key="1">
    <source>
        <dbReference type="Pfam" id="PF23657"/>
    </source>
</evidence>
<evidence type="ECO:0000313" key="2">
    <source>
        <dbReference type="EMBL" id="GEQ87455.1"/>
    </source>
</evidence>
<reference evidence="2 3" key="1">
    <citation type="submission" date="2019-08" db="EMBL/GenBank/DDBJ databases">
        <title>Ulvibacter marinistellae sp. nov., isolated from a starfish, Patiria pectinifera.</title>
        <authorList>
            <person name="Kawano K."/>
            <person name="Ushijima N."/>
            <person name="Kihara M."/>
            <person name="Itoh H."/>
        </authorList>
    </citation>
    <scope>NUCLEOTIDE SEQUENCE [LARGE SCALE GENOMIC DNA]</scope>
    <source>
        <strain evidence="2 3">KK4</strain>
    </source>
</reference>
<dbReference type="EMBL" id="BKCF01000020">
    <property type="protein sequence ID" value="GEQ87455.1"/>
    <property type="molecule type" value="Genomic_DNA"/>
</dbReference>
<comment type="caution">
    <text evidence="2">The sequence shown here is derived from an EMBL/GenBank/DDBJ whole genome shotgun (WGS) entry which is preliminary data.</text>
</comment>
<dbReference type="AlphaFoldDB" id="A0A5J4G3N2"/>
<proteinExistence type="predicted"/>
<dbReference type="Proteomes" id="UP000326994">
    <property type="component" value="Unassembled WGS sequence"/>
</dbReference>
<dbReference type="PROSITE" id="PS51257">
    <property type="entry name" value="PROKAR_LIPOPROTEIN"/>
    <property type="match status" value="1"/>
</dbReference>
<dbReference type="RefSeq" id="WP_151895375.1">
    <property type="nucleotide sequence ID" value="NZ_BKCF01000020.1"/>
</dbReference>
<sequence>MRFYLKTILTIILVLLTIISCSKAEDGIDGFNSIISTEIELSGINCQAGGIRVSTGLDLNRNNILEQNEIENTDYICNGDGGIIELDNLVRLELGSPNVMSCGTNWYISEFDTFHFPDFNKSDYSNVSSILFVPSMISQPGNNIIIELYNITDNESIINSQLTHNTDEYVFKYSEDIYNNLPNHTITLGIRMKNSTPNGCGGLGVKSYLYILRE</sequence>
<keyword evidence="3" id="KW-1185">Reference proteome</keyword>
<dbReference type="OrthoDB" id="676424at2"/>